<keyword evidence="3" id="KW-0804">Transcription</keyword>
<evidence type="ECO:0000256" key="2">
    <source>
        <dbReference type="ARBA" id="ARBA00023125"/>
    </source>
</evidence>
<dbReference type="PROSITE" id="PS51118">
    <property type="entry name" value="HTH_HXLR"/>
    <property type="match status" value="1"/>
</dbReference>
<dbReference type="SUPFAM" id="SSF46785">
    <property type="entry name" value="Winged helix' DNA-binding domain"/>
    <property type="match status" value="1"/>
</dbReference>
<dbReference type="InterPro" id="IPR002577">
    <property type="entry name" value="HTH_HxlR"/>
</dbReference>
<dbReference type="Gene3D" id="1.10.10.10">
    <property type="entry name" value="Winged helix-like DNA-binding domain superfamily/Winged helix DNA-binding domain"/>
    <property type="match status" value="1"/>
</dbReference>
<dbReference type="PANTHER" id="PTHR33204">
    <property type="entry name" value="TRANSCRIPTIONAL REGULATOR, MARR FAMILY"/>
    <property type="match status" value="1"/>
</dbReference>
<keyword evidence="2" id="KW-0238">DNA-binding</keyword>
<dbReference type="Pfam" id="PF01638">
    <property type="entry name" value="HxlR"/>
    <property type="match status" value="1"/>
</dbReference>
<organism evidence="5 6">
    <name type="scientific">Candidatus Alloenteromonas pullicola</name>
    <dbReference type="NCBI Taxonomy" id="2840784"/>
    <lineage>
        <taxon>Bacteria</taxon>
        <taxon>Bacillati</taxon>
        <taxon>Bacillota</taxon>
        <taxon>Bacillota incertae sedis</taxon>
        <taxon>Candidatus Alloenteromonas</taxon>
    </lineage>
</organism>
<gene>
    <name evidence="5" type="ORF">IAC52_02200</name>
</gene>
<name>A0A9D1LNE8_9FIRM</name>
<dbReference type="GO" id="GO:0003677">
    <property type="term" value="F:DNA binding"/>
    <property type="evidence" value="ECO:0007669"/>
    <property type="project" value="UniProtKB-KW"/>
</dbReference>
<protein>
    <submittedName>
        <fullName evidence="5">Helix-turn-helix transcriptional regulator</fullName>
    </submittedName>
</protein>
<reference evidence="5" key="2">
    <citation type="journal article" date="2021" name="PeerJ">
        <title>Extensive microbial diversity within the chicken gut microbiome revealed by metagenomics and culture.</title>
        <authorList>
            <person name="Gilroy R."/>
            <person name="Ravi A."/>
            <person name="Getino M."/>
            <person name="Pursley I."/>
            <person name="Horton D.L."/>
            <person name="Alikhan N.F."/>
            <person name="Baker D."/>
            <person name="Gharbi K."/>
            <person name="Hall N."/>
            <person name="Watson M."/>
            <person name="Adriaenssens E.M."/>
            <person name="Foster-Nyarko E."/>
            <person name="Jarju S."/>
            <person name="Secka A."/>
            <person name="Antonio M."/>
            <person name="Oren A."/>
            <person name="Chaudhuri R.R."/>
            <person name="La Ragione R."/>
            <person name="Hildebrand F."/>
            <person name="Pallen M.J."/>
        </authorList>
    </citation>
    <scope>NUCLEOTIDE SEQUENCE</scope>
    <source>
        <strain evidence="5">ChiGjej1B1-22543</strain>
    </source>
</reference>
<dbReference type="PANTHER" id="PTHR33204:SF29">
    <property type="entry name" value="TRANSCRIPTIONAL REGULATOR"/>
    <property type="match status" value="1"/>
</dbReference>
<keyword evidence="1" id="KW-0805">Transcription regulation</keyword>
<evidence type="ECO:0000313" key="6">
    <source>
        <dbReference type="Proteomes" id="UP000824070"/>
    </source>
</evidence>
<comment type="caution">
    <text evidence="5">The sequence shown here is derived from an EMBL/GenBank/DDBJ whole genome shotgun (WGS) entry which is preliminary data.</text>
</comment>
<dbReference type="Proteomes" id="UP000824070">
    <property type="component" value="Unassembled WGS sequence"/>
</dbReference>
<evidence type="ECO:0000259" key="4">
    <source>
        <dbReference type="PROSITE" id="PS51118"/>
    </source>
</evidence>
<dbReference type="InterPro" id="IPR036390">
    <property type="entry name" value="WH_DNA-bd_sf"/>
</dbReference>
<sequence length="91" mass="10660">MKALSGRYKIIVIYWLSERKVMRYSEIKRSLGRMTHKMLSQTSKELEQAGLVNQHEYLQAPPKVEYSLTDVAIELAPILGRLCDWGDRHRK</sequence>
<feature type="domain" description="HTH hxlR-type" evidence="4">
    <location>
        <begin position="1"/>
        <end position="91"/>
    </location>
</feature>
<dbReference type="EMBL" id="DVMV01000015">
    <property type="protein sequence ID" value="HIU45089.1"/>
    <property type="molecule type" value="Genomic_DNA"/>
</dbReference>
<proteinExistence type="predicted"/>
<reference evidence="5" key="1">
    <citation type="submission" date="2020-10" db="EMBL/GenBank/DDBJ databases">
        <authorList>
            <person name="Gilroy R."/>
        </authorList>
    </citation>
    <scope>NUCLEOTIDE SEQUENCE</scope>
    <source>
        <strain evidence="5">ChiGjej1B1-22543</strain>
    </source>
</reference>
<evidence type="ECO:0000256" key="1">
    <source>
        <dbReference type="ARBA" id="ARBA00023015"/>
    </source>
</evidence>
<accession>A0A9D1LNE8</accession>
<evidence type="ECO:0000256" key="3">
    <source>
        <dbReference type="ARBA" id="ARBA00023163"/>
    </source>
</evidence>
<evidence type="ECO:0000313" key="5">
    <source>
        <dbReference type="EMBL" id="HIU45089.1"/>
    </source>
</evidence>
<dbReference type="AlphaFoldDB" id="A0A9D1LNE8"/>
<dbReference type="InterPro" id="IPR036388">
    <property type="entry name" value="WH-like_DNA-bd_sf"/>
</dbReference>